<evidence type="ECO:0000313" key="2">
    <source>
        <dbReference type="EMBL" id="SJK98203.1"/>
    </source>
</evidence>
<dbReference type="AlphaFoldDB" id="A0A284QP33"/>
<name>A0A284QP33_ARMOS</name>
<dbReference type="EMBL" id="FUEG01000001">
    <property type="protein sequence ID" value="SJK98203.1"/>
    <property type="molecule type" value="Genomic_DNA"/>
</dbReference>
<sequence>MQPIPAAHPVETLSGPLVRQVVVIVAYLLHWGLFGTLSVQLCASPLIDLN</sequence>
<dbReference type="OrthoDB" id="10556324at2759"/>
<evidence type="ECO:0000256" key="1">
    <source>
        <dbReference type="SAM" id="Phobius"/>
    </source>
</evidence>
<keyword evidence="1" id="KW-1133">Transmembrane helix</keyword>
<dbReference type="Proteomes" id="UP000219338">
    <property type="component" value="Unassembled WGS sequence"/>
</dbReference>
<keyword evidence="3" id="KW-1185">Reference proteome</keyword>
<feature type="transmembrane region" description="Helical" evidence="1">
    <location>
        <begin position="21"/>
        <end position="47"/>
    </location>
</feature>
<reference evidence="3" key="1">
    <citation type="journal article" date="2017" name="Nat. Ecol. Evol.">
        <title>Genome expansion and lineage-specific genetic innovations in the forest pathogenic fungi Armillaria.</title>
        <authorList>
            <person name="Sipos G."/>
            <person name="Prasanna A.N."/>
            <person name="Walter M.C."/>
            <person name="O'Connor E."/>
            <person name="Balint B."/>
            <person name="Krizsan K."/>
            <person name="Kiss B."/>
            <person name="Hess J."/>
            <person name="Varga T."/>
            <person name="Slot J."/>
            <person name="Riley R."/>
            <person name="Boka B."/>
            <person name="Rigling D."/>
            <person name="Barry K."/>
            <person name="Lee J."/>
            <person name="Mihaltcheva S."/>
            <person name="LaButti K."/>
            <person name="Lipzen A."/>
            <person name="Waldron R."/>
            <person name="Moloney N.M."/>
            <person name="Sperisen C."/>
            <person name="Kredics L."/>
            <person name="Vagvoelgyi C."/>
            <person name="Patrignani A."/>
            <person name="Fitzpatrick D."/>
            <person name="Nagy I."/>
            <person name="Doyle S."/>
            <person name="Anderson J.B."/>
            <person name="Grigoriev I.V."/>
            <person name="Gueldener U."/>
            <person name="Muensterkoetter M."/>
            <person name="Nagy L.G."/>
        </authorList>
    </citation>
    <scope>NUCLEOTIDE SEQUENCE [LARGE SCALE GENOMIC DNA]</scope>
    <source>
        <strain evidence="3">C18/9</strain>
    </source>
</reference>
<proteinExistence type="predicted"/>
<evidence type="ECO:0000313" key="3">
    <source>
        <dbReference type="Proteomes" id="UP000219338"/>
    </source>
</evidence>
<gene>
    <name evidence="2" type="ORF">ARMOST_01464</name>
</gene>
<accession>A0A284QP33</accession>
<organism evidence="2 3">
    <name type="scientific">Armillaria ostoyae</name>
    <name type="common">Armillaria root rot fungus</name>
    <dbReference type="NCBI Taxonomy" id="47428"/>
    <lineage>
        <taxon>Eukaryota</taxon>
        <taxon>Fungi</taxon>
        <taxon>Dikarya</taxon>
        <taxon>Basidiomycota</taxon>
        <taxon>Agaricomycotina</taxon>
        <taxon>Agaricomycetes</taxon>
        <taxon>Agaricomycetidae</taxon>
        <taxon>Agaricales</taxon>
        <taxon>Marasmiineae</taxon>
        <taxon>Physalacriaceae</taxon>
        <taxon>Armillaria</taxon>
    </lineage>
</organism>
<keyword evidence="1" id="KW-0472">Membrane</keyword>
<protein>
    <submittedName>
        <fullName evidence="2">Uncharacterized protein</fullName>
    </submittedName>
</protein>
<keyword evidence="1" id="KW-0812">Transmembrane</keyword>